<evidence type="ECO:0000256" key="1">
    <source>
        <dbReference type="SAM" id="SignalP"/>
    </source>
</evidence>
<comment type="caution">
    <text evidence="2">The sequence shown here is derived from an EMBL/GenBank/DDBJ whole genome shotgun (WGS) entry which is preliminary data.</text>
</comment>
<dbReference type="AlphaFoldDB" id="A0A5C4LKF0"/>
<keyword evidence="1" id="KW-0732">Signal</keyword>
<feature type="chain" id="PRO_5023030027" evidence="1">
    <location>
        <begin position="20"/>
        <end position="160"/>
    </location>
</feature>
<evidence type="ECO:0000313" key="2">
    <source>
        <dbReference type="EMBL" id="TNC14894.1"/>
    </source>
</evidence>
<gene>
    <name evidence="2" type="ORF">FF100_04785</name>
</gene>
<keyword evidence="3" id="KW-1185">Reference proteome</keyword>
<dbReference type="EMBL" id="VDDA01000002">
    <property type="protein sequence ID" value="TNC14894.1"/>
    <property type="molecule type" value="Genomic_DNA"/>
</dbReference>
<evidence type="ECO:0000313" key="3">
    <source>
        <dbReference type="Proteomes" id="UP000305267"/>
    </source>
</evidence>
<dbReference type="RefSeq" id="WP_139034435.1">
    <property type="nucleotide sequence ID" value="NZ_VDDA01000002.1"/>
</dbReference>
<feature type="signal peptide" evidence="1">
    <location>
        <begin position="1"/>
        <end position="19"/>
    </location>
</feature>
<organism evidence="2 3">
    <name type="scientific">Methylobacterium terricola</name>
    <dbReference type="NCBI Taxonomy" id="2583531"/>
    <lineage>
        <taxon>Bacteria</taxon>
        <taxon>Pseudomonadati</taxon>
        <taxon>Pseudomonadota</taxon>
        <taxon>Alphaproteobacteria</taxon>
        <taxon>Hyphomicrobiales</taxon>
        <taxon>Methylobacteriaceae</taxon>
        <taxon>Methylobacterium</taxon>
    </lineage>
</organism>
<sequence length="160" mass="17428">MSRTILALAALLSASPAWAIDPTGTRPDPVLTPGAVRTADTAEICDKAKHTADVRNVSGAEKQAVYRRYGLTSNRADWCNSEEGCEVDHLVSLELGGSNDITNLWPEPFVGEWNAHDKDALENRLHKLVCAGRLDLTAAQTAIRTDWVAAYKQYVGPKPE</sequence>
<keyword evidence="2" id="KW-0255">Endonuclease</keyword>
<accession>A0A5C4LKF0</accession>
<dbReference type="GO" id="GO:0004519">
    <property type="term" value="F:endonuclease activity"/>
    <property type="evidence" value="ECO:0007669"/>
    <property type="project" value="UniProtKB-KW"/>
</dbReference>
<dbReference type="OrthoDB" id="109506at2"/>
<dbReference type="InterPro" id="IPR003615">
    <property type="entry name" value="HNH_nuc"/>
</dbReference>
<dbReference type="CDD" id="cd00085">
    <property type="entry name" value="HNHc"/>
    <property type="match status" value="1"/>
</dbReference>
<keyword evidence="2" id="KW-0540">Nuclease</keyword>
<protein>
    <submittedName>
        <fullName evidence="2">HNH endonuclease</fullName>
    </submittedName>
</protein>
<dbReference type="Proteomes" id="UP000305267">
    <property type="component" value="Unassembled WGS sequence"/>
</dbReference>
<reference evidence="2 3" key="1">
    <citation type="submission" date="2019-06" db="EMBL/GenBank/DDBJ databases">
        <title>Genome of Methylobacterium sp. 17Sr1-39.</title>
        <authorList>
            <person name="Seo T."/>
        </authorList>
    </citation>
    <scope>NUCLEOTIDE SEQUENCE [LARGE SCALE GENOMIC DNA]</scope>
    <source>
        <strain evidence="2 3">17Sr1-39</strain>
    </source>
</reference>
<proteinExistence type="predicted"/>
<name>A0A5C4LKF0_9HYPH</name>
<keyword evidence="2" id="KW-0378">Hydrolase</keyword>